<evidence type="ECO:0000313" key="1">
    <source>
        <dbReference type="EMBL" id="EUJ30431.1"/>
    </source>
</evidence>
<name>A0A829RCD4_LISGR</name>
<sequence>MASSFLERLQDIREAKAEVSNSTGVQPQLEGDVTLRNVSFSYSKNSQRVLKRY</sequence>
<comment type="caution">
    <text evidence="1">The sequence shown here is derived from an EMBL/GenBank/DDBJ whole genome shotgun (WGS) entry which is preliminary data.</text>
</comment>
<organism evidence="1 2">
    <name type="scientific">Listeria grayi FSL F6-1183</name>
    <dbReference type="NCBI Taxonomy" id="1265827"/>
    <lineage>
        <taxon>Bacteria</taxon>
        <taxon>Bacillati</taxon>
        <taxon>Bacillota</taxon>
        <taxon>Bacilli</taxon>
        <taxon>Bacillales</taxon>
        <taxon>Listeriaceae</taxon>
        <taxon>Listeria</taxon>
    </lineage>
</organism>
<dbReference type="AlphaFoldDB" id="A0A829RCD4"/>
<gene>
    <name evidence="1" type="ORF">LMUR_01105</name>
</gene>
<dbReference type="Proteomes" id="UP000019251">
    <property type="component" value="Unassembled WGS sequence"/>
</dbReference>
<reference evidence="1 2" key="1">
    <citation type="submission" date="2012-12" db="EMBL/GenBank/DDBJ databases">
        <title>Novel taxa of Listeriaceae from agricultural environments in the United States.</title>
        <authorList>
            <person name="den Bakker H.C."/>
            <person name="Allred A."/>
            <person name="Warchocki S."/>
            <person name="Wright E.M."/>
            <person name="Burrell A."/>
            <person name="Nightingale K.K."/>
            <person name="Kephart D."/>
            <person name="Wiedmann M."/>
        </authorList>
    </citation>
    <scope>NUCLEOTIDE SEQUENCE [LARGE SCALE GENOMIC DNA]</scope>
    <source>
        <strain evidence="1 2">FSL F6-1183</strain>
    </source>
</reference>
<evidence type="ECO:0000313" key="2">
    <source>
        <dbReference type="Proteomes" id="UP000019251"/>
    </source>
</evidence>
<dbReference type="EMBL" id="AODG01000003">
    <property type="protein sequence ID" value="EUJ30431.1"/>
    <property type="molecule type" value="Genomic_DNA"/>
</dbReference>
<proteinExistence type="predicted"/>
<accession>A0A829RCD4</accession>
<protein>
    <submittedName>
        <fullName evidence="1">Uncharacterized protein</fullName>
    </submittedName>
</protein>